<gene>
    <name evidence="4" type="ORF">SAMN05444000_105136</name>
</gene>
<dbReference type="EMBL" id="FQZQ01000005">
    <property type="protein sequence ID" value="SHJ13839.1"/>
    <property type="molecule type" value="Genomic_DNA"/>
</dbReference>
<dbReference type="GO" id="GO:0000270">
    <property type="term" value="P:peptidoglycan metabolic process"/>
    <property type="evidence" value="ECO:0007669"/>
    <property type="project" value="TreeGrafter"/>
</dbReference>
<feature type="chain" id="PRO_5012838927" evidence="3">
    <location>
        <begin position="25"/>
        <end position="496"/>
    </location>
</feature>
<dbReference type="PANTHER" id="PTHR30023:SF0">
    <property type="entry name" value="PENICILLIN-SENSITIVE CARBOXYPEPTIDASE A"/>
    <property type="match status" value="1"/>
</dbReference>
<dbReference type="STRING" id="1470563.SAMN05444000_105136"/>
<comment type="similarity">
    <text evidence="1">Belongs to the peptidase S13 family.</text>
</comment>
<dbReference type="InterPro" id="IPR000667">
    <property type="entry name" value="Peptidase_S13"/>
</dbReference>
<keyword evidence="3" id="KW-0732">Signal</keyword>
<dbReference type="Gene3D" id="3.50.80.20">
    <property type="entry name" value="D-Ala-D-Ala carboxypeptidase C, peptidase S13"/>
    <property type="match status" value="1"/>
</dbReference>
<evidence type="ECO:0000256" key="2">
    <source>
        <dbReference type="ARBA" id="ARBA00022801"/>
    </source>
</evidence>
<dbReference type="OrthoDB" id="5372081at2"/>
<dbReference type="GO" id="GO:0004185">
    <property type="term" value="F:serine-type carboxypeptidase activity"/>
    <property type="evidence" value="ECO:0007669"/>
    <property type="project" value="InterPro"/>
</dbReference>
<dbReference type="AlphaFoldDB" id="A0A1M6GV68"/>
<evidence type="ECO:0000256" key="3">
    <source>
        <dbReference type="SAM" id="SignalP"/>
    </source>
</evidence>
<evidence type="ECO:0000256" key="1">
    <source>
        <dbReference type="ARBA" id="ARBA00006096"/>
    </source>
</evidence>
<dbReference type="SUPFAM" id="SSF56601">
    <property type="entry name" value="beta-lactamase/transpeptidase-like"/>
    <property type="match status" value="1"/>
</dbReference>
<dbReference type="Proteomes" id="UP000183982">
    <property type="component" value="Unassembled WGS sequence"/>
</dbReference>
<evidence type="ECO:0000313" key="4">
    <source>
        <dbReference type="EMBL" id="SHJ13839.1"/>
    </source>
</evidence>
<keyword evidence="4" id="KW-0121">Carboxypeptidase</keyword>
<dbReference type="Pfam" id="PF02113">
    <property type="entry name" value="Peptidase_S13"/>
    <property type="match status" value="1"/>
</dbReference>
<protein>
    <submittedName>
        <fullName evidence="4">D-alanyl-D-alanine carboxypeptidase / D-alanyl-D-alanine-endopeptidase (Penicillin-binding protein 4)</fullName>
    </submittedName>
</protein>
<evidence type="ECO:0000313" key="5">
    <source>
        <dbReference type="Proteomes" id="UP000183982"/>
    </source>
</evidence>
<organism evidence="4 5">
    <name type="scientific">Shimia gijangensis</name>
    <dbReference type="NCBI Taxonomy" id="1470563"/>
    <lineage>
        <taxon>Bacteria</taxon>
        <taxon>Pseudomonadati</taxon>
        <taxon>Pseudomonadota</taxon>
        <taxon>Alphaproteobacteria</taxon>
        <taxon>Rhodobacterales</taxon>
        <taxon>Roseobacteraceae</taxon>
    </lineage>
</organism>
<dbReference type="GO" id="GO:0006508">
    <property type="term" value="P:proteolysis"/>
    <property type="evidence" value="ECO:0007669"/>
    <property type="project" value="InterPro"/>
</dbReference>
<keyword evidence="2" id="KW-0378">Hydrolase</keyword>
<dbReference type="PANTHER" id="PTHR30023">
    <property type="entry name" value="D-ALANYL-D-ALANINE CARBOXYPEPTIDASE"/>
    <property type="match status" value="1"/>
</dbReference>
<dbReference type="Gene3D" id="3.40.710.10">
    <property type="entry name" value="DD-peptidase/beta-lactamase superfamily"/>
    <property type="match status" value="1"/>
</dbReference>
<name>A0A1M6GV68_9RHOB</name>
<proteinExistence type="inferred from homology"/>
<reference evidence="5" key="1">
    <citation type="submission" date="2016-11" db="EMBL/GenBank/DDBJ databases">
        <authorList>
            <person name="Varghese N."/>
            <person name="Submissions S."/>
        </authorList>
    </citation>
    <scope>NUCLEOTIDE SEQUENCE [LARGE SCALE GENOMIC DNA]</scope>
    <source>
        <strain evidence="5">DSM 100564</strain>
    </source>
</reference>
<feature type="signal peptide" evidence="3">
    <location>
        <begin position="1"/>
        <end position="24"/>
    </location>
</feature>
<keyword evidence="4" id="KW-0645">Protease</keyword>
<keyword evidence="5" id="KW-1185">Reference proteome</keyword>
<sequence>MVKGISRRYFLSSLLAGVATPVWANPPSSSLRPRLRPESLRQLAAPGPGNLIRASGVTGNVSFSVADVATGLVLEGHQADQGLPPASVTKAVTAMYALDTLGAGHRFTTRVMTAGAVSNGVLKGDLVLAGGGDPTLDTNGLAQLAAQLKKAGIREVSGKFLVWGRALPSIHAIDPSQPDHAGYSPAISGLSLNYNRVHFEWKRGAQGWVVSMDARSDKYRPDVTMAKMRVVKRSMPVYTYENRGGVDHWTVASGALGNGGSRWLPVRQPEIYAGQVFRTLARAHGIVLKKPKLSHSPPTGQVLAEIHSAALKDILRGMLKYSTNITAEMIGLAATQARGTSANTLKASGQEMSRWAAGALNMTNASLVDHSGLGDQSRLRADEMVIALAQSARRSELQPLLKNIKLRDSQGNVKKNPPMKVVAKTGTLNFVSGLAGYLEAHDGTELAFAIFVADTGKRAAIPAQDKERPKGARAWNGKAKKLQQRLIERWDGLYGA</sequence>
<dbReference type="InterPro" id="IPR012338">
    <property type="entry name" value="Beta-lactam/transpept-like"/>
</dbReference>
<dbReference type="NCBIfam" id="TIGR00666">
    <property type="entry name" value="PBP4"/>
    <property type="match status" value="1"/>
</dbReference>
<accession>A0A1M6GV68</accession>
<dbReference type="PRINTS" id="PR00922">
    <property type="entry name" value="DADACBPTASE3"/>
</dbReference>